<dbReference type="CDD" id="cd02516">
    <property type="entry name" value="CDP-ME_synthetase"/>
    <property type="match status" value="1"/>
</dbReference>
<dbReference type="GO" id="GO:0050518">
    <property type="term" value="F:2-C-methyl-D-erythritol 4-phosphate cytidylyltransferase activity"/>
    <property type="evidence" value="ECO:0007669"/>
    <property type="project" value="UniProtKB-EC"/>
</dbReference>
<reference evidence="4 5" key="1">
    <citation type="submission" date="2023-07" db="EMBL/GenBank/DDBJ databases">
        <authorList>
            <person name="Lian W.-H."/>
        </authorList>
    </citation>
    <scope>NUCLEOTIDE SEQUENCE [LARGE SCALE GENOMIC DNA]</scope>
    <source>
        <strain evidence="4 5">SYSU DXS3180</strain>
    </source>
</reference>
<dbReference type="SUPFAM" id="SSF53448">
    <property type="entry name" value="Nucleotide-diphospho-sugar transferases"/>
    <property type="match status" value="1"/>
</dbReference>
<dbReference type="RefSeq" id="WP_369327903.1">
    <property type="nucleotide sequence ID" value="NZ_JAULBC010000001.1"/>
</dbReference>
<dbReference type="PANTHER" id="PTHR32125:SF4">
    <property type="entry name" value="2-C-METHYL-D-ERYTHRITOL 4-PHOSPHATE CYTIDYLYLTRANSFERASE, CHLOROPLASTIC"/>
    <property type="match status" value="1"/>
</dbReference>
<dbReference type="NCBIfam" id="NF001186">
    <property type="entry name" value="PRK00155.2-3"/>
    <property type="match status" value="1"/>
</dbReference>
<protein>
    <recommendedName>
        <fullName evidence="3">2-C-methyl-D-erythritol 4-phosphate cytidylyltransferase</fullName>
        <ecNumber evidence="3">2.7.7.60</ecNumber>
    </recommendedName>
    <alternativeName>
        <fullName evidence="3">4-diphosphocytidyl-2C-methyl-D-erythritol synthase</fullName>
    </alternativeName>
    <alternativeName>
        <fullName evidence="3">MEP cytidylyltransferase</fullName>
        <shortName evidence="3">MCT</shortName>
    </alternativeName>
</protein>
<comment type="caution">
    <text evidence="4">The sequence shown here is derived from an EMBL/GenBank/DDBJ whole genome shotgun (WGS) entry which is preliminary data.</text>
</comment>
<feature type="site" description="Positions MEP for the nucleophilic attack" evidence="3">
    <location>
        <position position="151"/>
    </location>
</feature>
<dbReference type="EC" id="2.7.7.60" evidence="3"/>
<feature type="site" description="Transition state stabilizer" evidence="3">
    <location>
        <position position="22"/>
    </location>
</feature>
<name>A0ABV3Z9G9_9BACT</name>
<evidence type="ECO:0000256" key="1">
    <source>
        <dbReference type="ARBA" id="ARBA00022679"/>
    </source>
</evidence>
<dbReference type="PANTHER" id="PTHR32125">
    <property type="entry name" value="2-C-METHYL-D-ERYTHRITOL 4-PHOSPHATE CYTIDYLYLTRANSFERASE, CHLOROPLASTIC"/>
    <property type="match status" value="1"/>
</dbReference>
<evidence type="ECO:0000256" key="3">
    <source>
        <dbReference type="HAMAP-Rule" id="MF_00108"/>
    </source>
</evidence>
<dbReference type="HAMAP" id="MF_00108">
    <property type="entry name" value="IspD"/>
    <property type="match status" value="1"/>
</dbReference>
<keyword evidence="2 3" id="KW-0548">Nucleotidyltransferase</keyword>
<keyword evidence="5" id="KW-1185">Reference proteome</keyword>
<comment type="catalytic activity">
    <reaction evidence="3">
        <text>2-C-methyl-D-erythritol 4-phosphate + CTP + H(+) = 4-CDP-2-C-methyl-D-erythritol + diphosphate</text>
        <dbReference type="Rhea" id="RHEA:13429"/>
        <dbReference type="ChEBI" id="CHEBI:15378"/>
        <dbReference type="ChEBI" id="CHEBI:33019"/>
        <dbReference type="ChEBI" id="CHEBI:37563"/>
        <dbReference type="ChEBI" id="CHEBI:57823"/>
        <dbReference type="ChEBI" id="CHEBI:58262"/>
        <dbReference type="EC" id="2.7.7.60"/>
    </reaction>
</comment>
<feature type="site" description="Positions MEP for the nucleophilic attack" evidence="3">
    <location>
        <position position="205"/>
    </location>
</feature>
<dbReference type="Pfam" id="PF01128">
    <property type="entry name" value="IspD"/>
    <property type="match status" value="1"/>
</dbReference>
<accession>A0ABV3Z9G9</accession>
<gene>
    <name evidence="3" type="primary">ispD</name>
    <name evidence="4" type="ORF">QTN47_03325</name>
</gene>
<dbReference type="InterPro" id="IPR001228">
    <property type="entry name" value="IspD"/>
</dbReference>
<evidence type="ECO:0000313" key="5">
    <source>
        <dbReference type="Proteomes" id="UP001560573"/>
    </source>
</evidence>
<feature type="site" description="Transition state stabilizer" evidence="3">
    <location>
        <position position="15"/>
    </location>
</feature>
<dbReference type="NCBIfam" id="TIGR00453">
    <property type="entry name" value="ispD"/>
    <property type="match status" value="1"/>
</dbReference>
<dbReference type="Proteomes" id="UP001560573">
    <property type="component" value="Unassembled WGS sequence"/>
</dbReference>
<proteinExistence type="inferred from homology"/>
<organism evidence="4 5">
    <name type="scientific">Danxiaibacter flavus</name>
    <dbReference type="NCBI Taxonomy" id="3049108"/>
    <lineage>
        <taxon>Bacteria</taxon>
        <taxon>Pseudomonadati</taxon>
        <taxon>Bacteroidota</taxon>
        <taxon>Chitinophagia</taxon>
        <taxon>Chitinophagales</taxon>
        <taxon>Chitinophagaceae</taxon>
        <taxon>Danxiaibacter</taxon>
    </lineage>
</organism>
<dbReference type="Gene3D" id="3.90.550.10">
    <property type="entry name" value="Spore Coat Polysaccharide Biosynthesis Protein SpsA, Chain A"/>
    <property type="match status" value="1"/>
</dbReference>
<evidence type="ECO:0000313" key="4">
    <source>
        <dbReference type="EMBL" id="MEX6686507.1"/>
    </source>
</evidence>
<dbReference type="InterPro" id="IPR050088">
    <property type="entry name" value="IspD/TarI_cytidylyltransf_bact"/>
</dbReference>
<dbReference type="InterPro" id="IPR034683">
    <property type="entry name" value="IspD/TarI"/>
</dbReference>
<dbReference type="EMBL" id="JAULBC010000001">
    <property type="protein sequence ID" value="MEX6686507.1"/>
    <property type="molecule type" value="Genomic_DNA"/>
</dbReference>
<keyword evidence="1 3" id="KW-0808">Transferase</keyword>
<dbReference type="InterPro" id="IPR029044">
    <property type="entry name" value="Nucleotide-diphossugar_trans"/>
</dbReference>
<keyword evidence="3" id="KW-0414">Isoprene biosynthesis</keyword>
<sequence length="228" mass="25541">MKKYAVIVAGGSGVRMGNSVPKQFLLLHGKPLLWYTLHSFLRSYPDLQIILVLPEDHMPKGREVINMLDASDRITVTSGGKTRYHSVRNGLQLVPDDSVVFVHDGVRCLISVPLIHRCYKQAVEKGSAIPAVAATDSIRIASGEEHHVADRQQVRIIQTPQTFLSNIIKPAFEQEYSDDFTDEATVVEAFGTKVFLTEGDYDNIKITRPVDMMIAERIIEERLALRQA</sequence>
<evidence type="ECO:0000256" key="2">
    <source>
        <dbReference type="ARBA" id="ARBA00022695"/>
    </source>
</evidence>
<comment type="similarity">
    <text evidence="3">Belongs to the IspD/TarI cytidylyltransferase family. IspD subfamily.</text>
</comment>
<comment type="pathway">
    <text evidence="3">Isoprenoid biosynthesis; isopentenyl diphosphate biosynthesis via DXP pathway; isopentenyl diphosphate from 1-deoxy-D-xylulose 5-phosphate: step 2/6.</text>
</comment>
<comment type="function">
    <text evidence="3">Catalyzes the formation of 4-diphosphocytidyl-2-C-methyl-D-erythritol from CTP and 2-C-methyl-D-erythritol 4-phosphate (MEP).</text>
</comment>